<evidence type="ECO:0000313" key="2">
    <source>
        <dbReference type="EMBL" id="PVG84309.1"/>
    </source>
</evidence>
<proteinExistence type="predicted"/>
<reference evidence="2 3" key="1">
    <citation type="submission" date="2018-04" db="EMBL/GenBank/DDBJ databases">
        <title>Genome of Nocardioides gansuensis WSJ-1.</title>
        <authorList>
            <person name="Wu S."/>
            <person name="Wang G."/>
        </authorList>
    </citation>
    <scope>NUCLEOTIDE SEQUENCE [LARGE SCALE GENOMIC DNA]</scope>
    <source>
        <strain evidence="2 3">WSJ-1</strain>
    </source>
</reference>
<dbReference type="InterPro" id="IPR051932">
    <property type="entry name" value="Bact_StressResp_Reg"/>
</dbReference>
<evidence type="ECO:0000259" key="1">
    <source>
        <dbReference type="PROSITE" id="PS50801"/>
    </source>
</evidence>
<dbReference type="Gene3D" id="3.30.750.24">
    <property type="entry name" value="STAS domain"/>
    <property type="match status" value="1"/>
</dbReference>
<dbReference type="Pfam" id="PF01740">
    <property type="entry name" value="STAS"/>
    <property type="match status" value="1"/>
</dbReference>
<dbReference type="EMBL" id="QDGZ01000001">
    <property type="protein sequence ID" value="PVG84309.1"/>
    <property type="molecule type" value="Genomic_DNA"/>
</dbReference>
<name>A0A2T8FF40_9ACTN</name>
<protein>
    <submittedName>
        <fullName evidence="2">Anti-anti-sigma factor</fullName>
    </submittedName>
</protein>
<evidence type="ECO:0000313" key="3">
    <source>
        <dbReference type="Proteomes" id="UP000246018"/>
    </source>
</evidence>
<keyword evidence="3" id="KW-1185">Reference proteome</keyword>
<dbReference type="InterPro" id="IPR002645">
    <property type="entry name" value="STAS_dom"/>
</dbReference>
<dbReference type="Proteomes" id="UP000246018">
    <property type="component" value="Unassembled WGS sequence"/>
</dbReference>
<dbReference type="CDD" id="cd07041">
    <property type="entry name" value="STAS_RsbR_RsbS_like"/>
    <property type="match status" value="1"/>
</dbReference>
<sequence>MKIDEGPSRARAPVPASILSQGTNLIVSIHTALDDEQLMLLQRDLLDRVGRQRAKGILIDVAALDVLDSFAIRTLADLAYMAQLRGAETVVVGISPEVAMAMVRLAVEMPLMRTALDLEEGLQCLTS</sequence>
<gene>
    <name evidence="2" type="ORF">DDE18_01380</name>
</gene>
<dbReference type="RefSeq" id="WP_116570440.1">
    <property type="nucleotide sequence ID" value="NZ_QDGZ01000001.1"/>
</dbReference>
<dbReference type="OrthoDB" id="9797171at2"/>
<feature type="domain" description="STAS" evidence="1">
    <location>
        <begin position="25"/>
        <end position="125"/>
    </location>
</feature>
<organism evidence="2 3">
    <name type="scientific">Nocardioides gansuensis</name>
    <dbReference type="NCBI Taxonomy" id="2138300"/>
    <lineage>
        <taxon>Bacteria</taxon>
        <taxon>Bacillati</taxon>
        <taxon>Actinomycetota</taxon>
        <taxon>Actinomycetes</taxon>
        <taxon>Propionibacteriales</taxon>
        <taxon>Nocardioidaceae</taxon>
        <taxon>Nocardioides</taxon>
    </lineage>
</organism>
<dbReference type="PANTHER" id="PTHR33745">
    <property type="entry name" value="RSBT ANTAGONIST PROTEIN RSBS-RELATED"/>
    <property type="match status" value="1"/>
</dbReference>
<dbReference type="InterPro" id="IPR036513">
    <property type="entry name" value="STAS_dom_sf"/>
</dbReference>
<accession>A0A2T8FF40</accession>
<comment type="caution">
    <text evidence="2">The sequence shown here is derived from an EMBL/GenBank/DDBJ whole genome shotgun (WGS) entry which is preliminary data.</text>
</comment>
<dbReference type="PANTHER" id="PTHR33745:SF1">
    <property type="entry name" value="RSBT ANTAGONIST PROTEIN RSBS"/>
    <property type="match status" value="1"/>
</dbReference>
<dbReference type="AlphaFoldDB" id="A0A2T8FF40"/>
<dbReference type="PROSITE" id="PS50801">
    <property type="entry name" value="STAS"/>
    <property type="match status" value="1"/>
</dbReference>
<dbReference type="SUPFAM" id="SSF52091">
    <property type="entry name" value="SpoIIaa-like"/>
    <property type="match status" value="1"/>
</dbReference>